<accession>A0A164EM54</accession>
<evidence type="ECO:0000313" key="2">
    <source>
        <dbReference type="Proteomes" id="UP000077342"/>
    </source>
</evidence>
<comment type="caution">
    <text evidence="1">The sequence shown here is derived from an EMBL/GenBank/DDBJ whole genome shotgun (WGS) entry which is preliminary data.</text>
</comment>
<reference evidence="2" key="1">
    <citation type="submission" date="2016-04" db="EMBL/GenBank/DDBJ databases">
        <authorList>
            <person name="Strapagiel D."/>
            <person name="Borowka P."/>
            <person name="Marciniak B."/>
            <person name="Bakula Z."/>
            <person name="Van Ingen J."/>
            <person name="Safianowska A."/>
            <person name="Dziadek J."/>
            <person name="Jagielski T."/>
        </authorList>
    </citation>
    <scope>NUCLEOTIDE SEQUENCE [LARGE SCALE GENOMIC DNA]</scope>
    <source>
        <strain evidence="2">1010001458</strain>
    </source>
</reference>
<gene>
    <name evidence="1" type="ORF">A4G28_03280</name>
</gene>
<proteinExistence type="predicted"/>
<organism evidence="1 2">
    <name type="scientific">Mycobacterium ostraviense</name>
    <dbReference type="NCBI Taxonomy" id="2738409"/>
    <lineage>
        <taxon>Bacteria</taxon>
        <taxon>Bacillati</taxon>
        <taxon>Actinomycetota</taxon>
        <taxon>Actinomycetes</taxon>
        <taxon>Mycobacteriales</taxon>
        <taxon>Mycobacteriaceae</taxon>
        <taxon>Mycobacterium</taxon>
    </lineage>
</organism>
<dbReference type="AlphaFoldDB" id="A0A164EM54"/>
<dbReference type="PANTHER" id="PTHR47691:SF3">
    <property type="entry name" value="HTH-TYPE TRANSCRIPTIONAL REGULATOR RV0890C-RELATED"/>
    <property type="match status" value="1"/>
</dbReference>
<protein>
    <submittedName>
        <fullName evidence="1">Uncharacterized protein</fullName>
    </submittedName>
</protein>
<keyword evidence="2" id="KW-1185">Reference proteome</keyword>
<name>A0A164EM54_9MYCO</name>
<dbReference type="Proteomes" id="UP000077342">
    <property type="component" value="Unassembled WGS sequence"/>
</dbReference>
<dbReference type="PANTHER" id="PTHR47691">
    <property type="entry name" value="REGULATOR-RELATED"/>
    <property type="match status" value="1"/>
</dbReference>
<evidence type="ECO:0000313" key="1">
    <source>
        <dbReference type="EMBL" id="KZS67700.1"/>
    </source>
</evidence>
<dbReference type="EMBL" id="LWCI01000017">
    <property type="protein sequence ID" value="KZS67700.1"/>
    <property type="molecule type" value="Genomic_DNA"/>
</dbReference>
<sequence length="209" mass="22447">MVACVVDCGVDAAQAVGAGTAVESYQLLDQLGLLVDKSLVVADDTGYGMRYCYWIPCGSALDKLDESGETDDVRTRHRDYYTGMATELQAQGHWADERLLHWAQTEIDNLRAAFTWSRESGDLDTALQLILSSRPLWLRGGRVEAALAGLSAILADEDHSAIAPAVWAGAVAQYCILASWVGKPAELGRAQEALAVARDLGDPALIARA</sequence>